<feature type="region of interest" description="Disordered" evidence="1">
    <location>
        <begin position="131"/>
        <end position="287"/>
    </location>
</feature>
<feature type="region of interest" description="Disordered" evidence="1">
    <location>
        <begin position="1"/>
        <end position="23"/>
    </location>
</feature>
<dbReference type="AlphaFoldDB" id="A0A8H5G307"/>
<comment type="caution">
    <text evidence="2">The sequence shown here is derived from an EMBL/GenBank/DDBJ whole genome shotgun (WGS) entry which is preliminary data.</text>
</comment>
<feature type="compositionally biased region" description="Basic and acidic residues" evidence="1">
    <location>
        <begin position="13"/>
        <end position="23"/>
    </location>
</feature>
<dbReference type="PANTHER" id="PTHR38489:SF1">
    <property type="entry name" value="HISTONE CHAPERONE DOMAIN-CONTAINING PROTEIN"/>
    <property type="match status" value="1"/>
</dbReference>
<dbReference type="Pfam" id="PF15370">
    <property type="entry name" value="NOPCHAP1"/>
    <property type="match status" value="1"/>
</dbReference>
<reference evidence="2 3" key="1">
    <citation type="journal article" date="2020" name="ISME J.">
        <title>Uncovering the hidden diversity of litter-decomposition mechanisms in mushroom-forming fungi.</title>
        <authorList>
            <person name="Floudas D."/>
            <person name="Bentzer J."/>
            <person name="Ahren D."/>
            <person name="Johansson T."/>
            <person name="Persson P."/>
            <person name="Tunlid A."/>
        </authorList>
    </citation>
    <scope>NUCLEOTIDE SEQUENCE [LARGE SCALE GENOMIC DNA]</scope>
    <source>
        <strain evidence="2 3">CBS 406.79</strain>
    </source>
</reference>
<sequence>MDTEQSASPLFSDGERRGVHKVEKLDVEDEDARAQRLESIFMKLSSGGATRSAFASGLPNFQFDFGERKTWAVEPPSELLSRVQAFLPQMEASNAILAQRVKVNPTSVDMEHIEDGEQRYIEMNLGLGVFDMKPKGESGKRDRDTEMTDSSASSSSSSSSSFSSSSSSNSSEDSESDTDSESDSDIDSEEILSSFIPSSFLSRTSSSSSSSSSNSTSATAAATNTSTNPSSFPGGKPRVHRMIRPLPRRYVSLALADESNSDAKPKPSPSIVVLSETANSDSSMESQ</sequence>
<gene>
    <name evidence="2" type="ORF">D9757_011602</name>
</gene>
<feature type="compositionally biased region" description="Low complexity" evidence="1">
    <location>
        <begin position="191"/>
        <end position="233"/>
    </location>
</feature>
<keyword evidence="3" id="KW-1185">Reference proteome</keyword>
<name>A0A8H5G307_9AGAR</name>
<feature type="compositionally biased region" description="Polar residues" evidence="1">
    <location>
        <begin position="276"/>
        <end position="287"/>
    </location>
</feature>
<dbReference type="PANTHER" id="PTHR38489">
    <property type="entry name" value="HISTONE CHAPERONE DOMAIN-CONTAINING PROTEIN"/>
    <property type="match status" value="1"/>
</dbReference>
<dbReference type="InterPro" id="IPR027921">
    <property type="entry name" value="NOPCHAP1"/>
</dbReference>
<accession>A0A8H5G307</accession>
<evidence type="ECO:0000313" key="3">
    <source>
        <dbReference type="Proteomes" id="UP000518752"/>
    </source>
</evidence>
<evidence type="ECO:0000256" key="1">
    <source>
        <dbReference type="SAM" id="MobiDB-lite"/>
    </source>
</evidence>
<feature type="compositionally biased region" description="Acidic residues" evidence="1">
    <location>
        <begin position="172"/>
        <end position="190"/>
    </location>
</feature>
<evidence type="ECO:0000313" key="2">
    <source>
        <dbReference type="EMBL" id="KAF5357454.1"/>
    </source>
</evidence>
<dbReference type="GO" id="GO:0000492">
    <property type="term" value="P:box C/D snoRNP assembly"/>
    <property type="evidence" value="ECO:0007669"/>
    <property type="project" value="InterPro"/>
</dbReference>
<protein>
    <submittedName>
        <fullName evidence="2">Uncharacterized protein</fullName>
    </submittedName>
</protein>
<feature type="compositionally biased region" description="Basic residues" evidence="1">
    <location>
        <begin position="237"/>
        <end position="247"/>
    </location>
</feature>
<feature type="compositionally biased region" description="Basic and acidic residues" evidence="1">
    <location>
        <begin position="132"/>
        <end position="146"/>
    </location>
</feature>
<dbReference type="EMBL" id="JAACJN010000238">
    <property type="protein sequence ID" value="KAF5357454.1"/>
    <property type="molecule type" value="Genomic_DNA"/>
</dbReference>
<proteinExistence type="predicted"/>
<dbReference type="Proteomes" id="UP000518752">
    <property type="component" value="Unassembled WGS sequence"/>
</dbReference>
<dbReference type="OrthoDB" id="1112980at2759"/>
<feature type="compositionally biased region" description="Low complexity" evidence="1">
    <location>
        <begin position="149"/>
        <end position="171"/>
    </location>
</feature>
<organism evidence="2 3">
    <name type="scientific">Collybiopsis confluens</name>
    <dbReference type="NCBI Taxonomy" id="2823264"/>
    <lineage>
        <taxon>Eukaryota</taxon>
        <taxon>Fungi</taxon>
        <taxon>Dikarya</taxon>
        <taxon>Basidiomycota</taxon>
        <taxon>Agaricomycotina</taxon>
        <taxon>Agaricomycetes</taxon>
        <taxon>Agaricomycetidae</taxon>
        <taxon>Agaricales</taxon>
        <taxon>Marasmiineae</taxon>
        <taxon>Omphalotaceae</taxon>
        <taxon>Collybiopsis</taxon>
    </lineage>
</organism>